<dbReference type="AlphaFoldDB" id="A0A0B1SD44"/>
<dbReference type="Proteomes" id="UP000053660">
    <property type="component" value="Unassembled WGS sequence"/>
</dbReference>
<sequence>MEIIKLTLCSIVIYISSDGFTSFAQKIYNYLWINKLESLKVSVPAFAYAIQNNLYYIALGNIDATTYTITYQLRILTTAILSVVMLKKKLSSYQWGALTMSGIGVILVQYVSFYEEGMIRSWDFY</sequence>
<evidence type="ECO:0000313" key="8">
    <source>
        <dbReference type="EMBL" id="KHJ81462.1"/>
    </source>
</evidence>
<dbReference type="Gene3D" id="1.10.3730.20">
    <property type="match status" value="1"/>
</dbReference>
<dbReference type="SUPFAM" id="SSF103481">
    <property type="entry name" value="Multidrug resistance efflux transporter EmrE"/>
    <property type="match status" value="1"/>
</dbReference>
<dbReference type="NCBIfam" id="TIGR00803">
    <property type="entry name" value="nst"/>
    <property type="match status" value="1"/>
</dbReference>
<keyword evidence="3 8" id="KW-0762">Sugar transport</keyword>
<comment type="similarity">
    <text evidence="2">Belongs to the nucleotide-sugar transporter family. SLC35A subfamily.</text>
</comment>
<dbReference type="GO" id="GO:0015165">
    <property type="term" value="F:pyrimidine nucleotide-sugar transmembrane transporter activity"/>
    <property type="evidence" value="ECO:0007669"/>
    <property type="project" value="InterPro"/>
</dbReference>
<dbReference type="PANTHER" id="PTHR10231">
    <property type="entry name" value="NUCLEOTIDE-SUGAR TRANSMEMBRANE TRANSPORTER"/>
    <property type="match status" value="1"/>
</dbReference>
<dbReference type="EMBL" id="KN589507">
    <property type="protein sequence ID" value="KHJ81462.1"/>
    <property type="molecule type" value="Genomic_DNA"/>
</dbReference>
<evidence type="ECO:0000256" key="2">
    <source>
        <dbReference type="ARBA" id="ARBA00009976"/>
    </source>
</evidence>
<name>A0A0B1SD44_OESDE</name>
<keyword evidence="9" id="KW-1185">Reference proteome</keyword>
<comment type="subcellular location">
    <subcellularLocation>
        <location evidence="1">Membrane</location>
        <topology evidence="1">Multi-pass membrane protein</topology>
    </subcellularLocation>
</comment>
<dbReference type="GO" id="GO:0000139">
    <property type="term" value="C:Golgi membrane"/>
    <property type="evidence" value="ECO:0007669"/>
    <property type="project" value="InterPro"/>
</dbReference>
<protein>
    <submittedName>
        <fullName evidence="8">Nucleotide-sugar transporter</fullName>
    </submittedName>
</protein>
<accession>A0A0B1SD44</accession>
<dbReference type="InterPro" id="IPR037185">
    <property type="entry name" value="EmrE-like"/>
</dbReference>
<dbReference type="Pfam" id="PF04142">
    <property type="entry name" value="Nuc_sug_transp"/>
    <property type="match status" value="1"/>
</dbReference>
<keyword evidence="5 7" id="KW-1133">Transmembrane helix</keyword>
<evidence type="ECO:0000256" key="6">
    <source>
        <dbReference type="ARBA" id="ARBA00023136"/>
    </source>
</evidence>
<evidence type="ECO:0000256" key="7">
    <source>
        <dbReference type="SAM" id="Phobius"/>
    </source>
</evidence>
<keyword evidence="4 7" id="KW-0812">Transmembrane</keyword>
<keyword evidence="6 7" id="KW-0472">Membrane</keyword>
<organism evidence="8 9">
    <name type="scientific">Oesophagostomum dentatum</name>
    <name type="common">Nodular worm</name>
    <dbReference type="NCBI Taxonomy" id="61180"/>
    <lineage>
        <taxon>Eukaryota</taxon>
        <taxon>Metazoa</taxon>
        <taxon>Ecdysozoa</taxon>
        <taxon>Nematoda</taxon>
        <taxon>Chromadorea</taxon>
        <taxon>Rhabditida</taxon>
        <taxon>Rhabditina</taxon>
        <taxon>Rhabditomorpha</taxon>
        <taxon>Strongyloidea</taxon>
        <taxon>Strongylidae</taxon>
        <taxon>Oesophagostomum</taxon>
    </lineage>
</organism>
<evidence type="ECO:0000256" key="5">
    <source>
        <dbReference type="ARBA" id="ARBA00022989"/>
    </source>
</evidence>
<evidence type="ECO:0000256" key="4">
    <source>
        <dbReference type="ARBA" id="ARBA00022692"/>
    </source>
</evidence>
<evidence type="ECO:0000256" key="3">
    <source>
        <dbReference type="ARBA" id="ARBA00022597"/>
    </source>
</evidence>
<dbReference type="OrthoDB" id="408493at2759"/>
<dbReference type="InterPro" id="IPR007271">
    <property type="entry name" value="Nuc_sug_transpt"/>
</dbReference>
<gene>
    <name evidence="8" type="ORF">OESDEN_18852</name>
</gene>
<feature type="transmembrane region" description="Helical" evidence="7">
    <location>
        <begin position="93"/>
        <end position="113"/>
    </location>
</feature>
<evidence type="ECO:0000313" key="9">
    <source>
        <dbReference type="Proteomes" id="UP000053660"/>
    </source>
</evidence>
<evidence type="ECO:0000256" key="1">
    <source>
        <dbReference type="ARBA" id="ARBA00004141"/>
    </source>
</evidence>
<keyword evidence="3 8" id="KW-0813">Transport</keyword>
<proteinExistence type="inferred from homology"/>
<reference evidence="8 9" key="1">
    <citation type="submission" date="2014-03" db="EMBL/GenBank/DDBJ databases">
        <title>Draft genome of the hookworm Oesophagostomum dentatum.</title>
        <authorList>
            <person name="Mitreva M."/>
        </authorList>
    </citation>
    <scope>NUCLEOTIDE SEQUENCE [LARGE SCALE GENOMIC DNA]</scope>
    <source>
        <strain evidence="8 9">OD-Hann</strain>
    </source>
</reference>